<dbReference type="RefSeq" id="WP_344714902.1">
    <property type="nucleotide sequence ID" value="NZ_BAAAWH010000001.1"/>
</dbReference>
<evidence type="ECO:0008006" key="5">
    <source>
        <dbReference type="Google" id="ProtNLM"/>
    </source>
</evidence>
<dbReference type="PROSITE" id="PS51257">
    <property type="entry name" value="PROKAR_LIPOPROTEIN"/>
    <property type="match status" value="1"/>
</dbReference>
<keyword evidence="4" id="KW-1185">Reference proteome</keyword>
<proteinExistence type="predicted"/>
<gene>
    <name evidence="3" type="ORF">ACFFPJ_14315</name>
</gene>
<evidence type="ECO:0000313" key="4">
    <source>
        <dbReference type="Proteomes" id="UP001589611"/>
    </source>
</evidence>
<sequence>MNARAVAFAAALMFAAGVLAGCTAPAPDITGDTATGMQTTVVSIAESAAAGDASGALAKLDGLQQQLDAAITDGSVSAQRAAAIQTRIDVVRADLQPVPAVEPAPDPAVSEDTGETSVTNDDSGTGNGNSGPDKPGTDKPGKEKPDKEEGGPGKGNEKGGKGND</sequence>
<feature type="signal peptide" evidence="2">
    <location>
        <begin position="1"/>
        <end position="20"/>
    </location>
</feature>
<dbReference type="Proteomes" id="UP001589611">
    <property type="component" value="Unassembled WGS sequence"/>
</dbReference>
<feature type="compositionally biased region" description="Basic and acidic residues" evidence="1">
    <location>
        <begin position="135"/>
        <end position="164"/>
    </location>
</feature>
<keyword evidence="2" id="KW-0732">Signal</keyword>
<feature type="chain" id="PRO_5045965612" description="Mucin-associated surface protein" evidence="2">
    <location>
        <begin position="21"/>
        <end position="164"/>
    </location>
</feature>
<feature type="compositionally biased region" description="Low complexity" evidence="1">
    <location>
        <begin position="119"/>
        <end position="134"/>
    </location>
</feature>
<accession>A0ABV5T4W5</accession>
<feature type="region of interest" description="Disordered" evidence="1">
    <location>
        <begin position="96"/>
        <end position="164"/>
    </location>
</feature>
<name>A0ABV5T4W5_9MICO</name>
<evidence type="ECO:0000313" key="3">
    <source>
        <dbReference type="EMBL" id="MFB9646971.1"/>
    </source>
</evidence>
<comment type="caution">
    <text evidence="3">The sequence shown here is derived from an EMBL/GenBank/DDBJ whole genome shotgun (WGS) entry which is preliminary data.</text>
</comment>
<protein>
    <recommendedName>
        <fullName evidence="5">Mucin-associated surface protein</fullName>
    </recommendedName>
</protein>
<reference evidence="3 4" key="1">
    <citation type="submission" date="2024-09" db="EMBL/GenBank/DDBJ databases">
        <authorList>
            <person name="Sun Q."/>
            <person name="Mori K."/>
        </authorList>
    </citation>
    <scope>NUCLEOTIDE SEQUENCE [LARGE SCALE GENOMIC DNA]</scope>
    <source>
        <strain evidence="3 4">JCM 1342</strain>
    </source>
</reference>
<dbReference type="EMBL" id="JBHMBE010000004">
    <property type="protein sequence ID" value="MFB9646971.1"/>
    <property type="molecule type" value="Genomic_DNA"/>
</dbReference>
<organism evidence="3 4">
    <name type="scientific">Microbacterium terregens</name>
    <dbReference type="NCBI Taxonomy" id="69363"/>
    <lineage>
        <taxon>Bacteria</taxon>
        <taxon>Bacillati</taxon>
        <taxon>Actinomycetota</taxon>
        <taxon>Actinomycetes</taxon>
        <taxon>Micrococcales</taxon>
        <taxon>Microbacteriaceae</taxon>
        <taxon>Microbacterium</taxon>
    </lineage>
</organism>
<evidence type="ECO:0000256" key="2">
    <source>
        <dbReference type="SAM" id="SignalP"/>
    </source>
</evidence>
<evidence type="ECO:0000256" key="1">
    <source>
        <dbReference type="SAM" id="MobiDB-lite"/>
    </source>
</evidence>